<protein>
    <submittedName>
        <fullName evidence="2">Cilia- and flagella-associated protein 77-like</fullName>
    </submittedName>
</protein>
<dbReference type="PANTHER" id="PTHR28617">
    <property type="entry name" value="CILIA- AND FLAGELLA-ASSOCIATED PROTEIN 77"/>
    <property type="match status" value="1"/>
</dbReference>
<keyword evidence="1" id="KW-1185">Reference proteome</keyword>
<accession>A0A6P7TT86</accession>
<dbReference type="KEGG" id="osn:115228534"/>
<proteinExistence type="predicted"/>
<gene>
    <name evidence="2" type="primary">LOC115228534</name>
</gene>
<sequence>MARLLEENPYSNTKTGLLGDQRDTMLINEVLRKLSAMRGWPDIQLGKQKSKSAPRERDFIAMNTAATQSGIVTAKEVNSFFKMHDIRKKVPKKSTTKSKSFESMVHGVKSRCLFLMSFSPSTPISYVIEHKYQTDYINEMYNKKHDKDGLLKKVIRSI</sequence>
<evidence type="ECO:0000313" key="1">
    <source>
        <dbReference type="Proteomes" id="UP000515154"/>
    </source>
</evidence>
<evidence type="ECO:0000313" key="2">
    <source>
        <dbReference type="RefSeq" id="XP_029654963.1"/>
    </source>
</evidence>
<name>A0A6P7TT86_9MOLL</name>
<reference evidence="2" key="1">
    <citation type="submission" date="2025-08" db="UniProtKB">
        <authorList>
            <consortium name="RefSeq"/>
        </authorList>
    </citation>
    <scope>IDENTIFICATION</scope>
</reference>
<dbReference type="Proteomes" id="UP000515154">
    <property type="component" value="Unplaced"/>
</dbReference>
<dbReference type="RefSeq" id="XP_029654963.1">
    <property type="nucleotide sequence ID" value="XM_029799103.2"/>
</dbReference>
<dbReference type="Pfam" id="PF14825">
    <property type="entry name" value="CFAP77"/>
    <property type="match status" value="1"/>
</dbReference>
<dbReference type="PANTHER" id="PTHR28617:SF1">
    <property type="entry name" value="CILIA- AND FLAGELLA-ASSOCIATED PROTEIN 77"/>
    <property type="match status" value="1"/>
</dbReference>
<dbReference type="AlphaFoldDB" id="A0A6P7TT86"/>
<dbReference type="InterPro" id="IPR029147">
    <property type="entry name" value="CFAP77"/>
</dbReference>
<organism evidence="1 2">
    <name type="scientific">Octopus sinensis</name>
    <name type="common">East Asian common octopus</name>
    <dbReference type="NCBI Taxonomy" id="2607531"/>
    <lineage>
        <taxon>Eukaryota</taxon>
        <taxon>Metazoa</taxon>
        <taxon>Spiralia</taxon>
        <taxon>Lophotrochozoa</taxon>
        <taxon>Mollusca</taxon>
        <taxon>Cephalopoda</taxon>
        <taxon>Coleoidea</taxon>
        <taxon>Octopodiformes</taxon>
        <taxon>Octopoda</taxon>
        <taxon>Incirrata</taxon>
        <taxon>Octopodidae</taxon>
        <taxon>Octopus</taxon>
    </lineage>
</organism>